<proteinExistence type="predicted"/>
<feature type="transmembrane region" description="Helical" evidence="5">
    <location>
        <begin position="12"/>
        <end position="35"/>
    </location>
</feature>
<feature type="transmembrane region" description="Helical" evidence="5">
    <location>
        <begin position="41"/>
        <end position="60"/>
    </location>
</feature>
<accession>A0ABS7DKD7</accession>
<dbReference type="InterPro" id="IPR004710">
    <property type="entry name" value="Bilac:Na_transpt"/>
</dbReference>
<name>A0ABS7DKD7_9FIRM</name>
<keyword evidence="7" id="KW-1185">Reference proteome</keyword>
<evidence type="ECO:0000313" key="6">
    <source>
        <dbReference type="EMBL" id="MBW7571752.1"/>
    </source>
</evidence>
<evidence type="ECO:0000256" key="3">
    <source>
        <dbReference type="ARBA" id="ARBA00022989"/>
    </source>
</evidence>
<feature type="transmembrane region" description="Helical" evidence="5">
    <location>
        <begin position="202"/>
        <end position="219"/>
    </location>
</feature>
<dbReference type="InterPro" id="IPR038770">
    <property type="entry name" value="Na+/solute_symporter_sf"/>
</dbReference>
<sequence length="325" mass="34934">MGGTLVRFLKSFNAFIEKWMALVTPLCLLTGVIFADQFSRMLFLVPYIFAFMTFCGSLGSKFSDIGKVVQHPLPLILSVLILHLLLPFLALGAGSLLFPQSPYIITGMVLEFVVPSAVVSTMWVSIYRGSTPFTLSLLLIDTLLAPFCVPFSLRLFVGSSVQVDASGMMKELLLMVGIPALVGMTLNQLTRGSVKQTLSPKLAPFGKIALILVVCANSSKVAPFIRHMTPQLFAVAGVILLLAAAGYALGWAVSAVLKQKRELVVSMSFGCGMRNISAGAVIAAAYFPAEVMFPVMIGTLFQQILAASFAQLLKKHYGLPGEDAC</sequence>
<feature type="transmembrane region" description="Helical" evidence="5">
    <location>
        <begin position="72"/>
        <end position="97"/>
    </location>
</feature>
<keyword evidence="3 5" id="KW-1133">Transmembrane helix</keyword>
<evidence type="ECO:0000256" key="2">
    <source>
        <dbReference type="ARBA" id="ARBA00022692"/>
    </source>
</evidence>
<reference evidence="6 7" key="1">
    <citation type="submission" date="2021-03" db="EMBL/GenBank/DDBJ databases">
        <title>Caproiciproducens sp. nov. isolated from feces of cow.</title>
        <authorList>
            <person name="Choi J.-Y."/>
        </authorList>
    </citation>
    <scope>NUCLEOTIDE SEQUENCE [LARGE SCALE GENOMIC DNA]</scope>
    <source>
        <strain evidence="6 7">AGMB10547</strain>
    </source>
</reference>
<dbReference type="Gene3D" id="1.20.1530.20">
    <property type="match status" value="1"/>
</dbReference>
<gene>
    <name evidence="6" type="ORF">J5W02_02895</name>
</gene>
<feature type="transmembrane region" description="Helical" evidence="5">
    <location>
        <begin position="103"/>
        <end position="126"/>
    </location>
</feature>
<dbReference type="PANTHER" id="PTHR10361:SF28">
    <property type="entry name" value="P3 PROTEIN-RELATED"/>
    <property type="match status" value="1"/>
</dbReference>
<feature type="transmembrane region" description="Helical" evidence="5">
    <location>
        <begin position="133"/>
        <end position="152"/>
    </location>
</feature>
<dbReference type="InterPro" id="IPR002657">
    <property type="entry name" value="BilAc:Na_symport/Acr3"/>
</dbReference>
<dbReference type="Pfam" id="PF01758">
    <property type="entry name" value="SBF"/>
    <property type="match status" value="1"/>
</dbReference>
<dbReference type="EMBL" id="JAGFNZ010000001">
    <property type="protein sequence ID" value="MBW7571752.1"/>
    <property type="molecule type" value="Genomic_DNA"/>
</dbReference>
<keyword evidence="2 5" id="KW-0812">Transmembrane</keyword>
<comment type="subcellular location">
    <subcellularLocation>
        <location evidence="1">Membrane</location>
        <topology evidence="1">Multi-pass membrane protein</topology>
    </subcellularLocation>
</comment>
<evidence type="ECO:0000256" key="5">
    <source>
        <dbReference type="SAM" id="Phobius"/>
    </source>
</evidence>
<evidence type="ECO:0000256" key="4">
    <source>
        <dbReference type="ARBA" id="ARBA00023136"/>
    </source>
</evidence>
<feature type="transmembrane region" description="Helical" evidence="5">
    <location>
        <begin position="231"/>
        <end position="251"/>
    </location>
</feature>
<dbReference type="Proteomes" id="UP000719942">
    <property type="component" value="Unassembled WGS sequence"/>
</dbReference>
<feature type="transmembrane region" description="Helical" evidence="5">
    <location>
        <begin position="172"/>
        <end position="190"/>
    </location>
</feature>
<organism evidence="6 7">
    <name type="scientific">Caproiciproducens faecalis</name>
    <dbReference type="NCBI Taxonomy" id="2820301"/>
    <lineage>
        <taxon>Bacteria</taxon>
        <taxon>Bacillati</taxon>
        <taxon>Bacillota</taxon>
        <taxon>Clostridia</taxon>
        <taxon>Eubacteriales</taxon>
        <taxon>Acutalibacteraceae</taxon>
        <taxon>Caproiciproducens</taxon>
    </lineage>
</organism>
<keyword evidence="4 5" id="KW-0472">Membrane</keyword>
<evidence type="ECO:0000313" key="7">
    <source>
        <dbReference type="Proteomes" id="UP000719942"/>
    </source>
</evidence>
<comment type="caution">
    <text evidence="6">The sequence shown here is derived from an EMBL/GenBank/DDBJ whole genome shotgun (WGS) entry which is preliminary data.</text>
</comment>
<dbReference type="PANTHER" id="PTHR10361">
    <property type="entry name" value="SODIUM-BILE ACID COTRANSPORTER"/>
    <property type="match status" value="1"/>
</dbReference>
<protein>
    <submittedName>
        <fullName evidence="6">Bile acid:sodium symporter family protein</fullName>
    </submittedName>
</protein>
<evidence type="ECO:0000256" key="1">
    <source>
        <dbReference type="ARBA" id="ARBA00004141"/>
    </source>
</evidence>